<dbReference type="RefSeq" id="WP_001678557.1">
    <property type="nucleotide sequence ID" value="NZ_BGLN01000168.1"/>
</dbReference>
<name>A0A2A3V247_ECOLX</name>
<evidence type="ECO:0000313" key="1">
    <source>
        <dbReference type="EMBL" id="QMF67331.1"/>
    </source>
</evidence>
<protein>
    <submittedName>
        <fullName evidence="1">Uncharacterized protein</fullName>
    </submittedName>
</protein>
<dbReference type="EMBL" id="CP057293">
    <property type="protein sequence ID" value="QMF67331.1"/>
    <property type="molecule type" value="Genomic_DNA"/>
</dbReference>
<gene>
    <name evidence="1" type="ORF">HVY77_10225</name>
</gene>
<organism evidence="1 2">
    <name type="scientific">Escherichia coli</name>
    <dbReference type="NCBI Taxonomy" id="562"/>
    <lineage>
        <taxon>Bacteria</taxon>
        <taxon>Pseudomonadati</taxon>
        <taxon>Pseudomonadota</taxon>
        <taxon>Gammaproteobacteria</taxon>
        <taxon>Enterobacterales</taxon>
        <taxon>Enterobacteriaceae</taxon>
        <taxon>Escherichia</taxon>
    </lineage>
</organism>
<dbReference type="Proteomes" id="UP000512322">
    <property type="component" value="Chromosome"/>
</dbReference>
<sequence length="63" mass="7279">MTQEEKVMFLMRLAVETFNAHCQVSISPSHAISLATEQMGEIDVIYDKFEAFLDKKLMAEKRQ</sequence>
<accession>A0A2A3V247</accession>
<proteinExistence type="predicted"/>
<dbReference type="AlphaFoldDB" id="A0A2A3V247"/>
<evidence type="ECO:0000313" key="2">
    <source>
        <dbReference type="Proteomes" id="UP000512322"/>
    </source>
</evidence>
<reference evidence="1 2" key="1">
    <citation type="submission" date="2020-06" db="EMBL/GenBank/DDBJ databases">
        <title>REHAB project genomes.</title>
        <authorList>
            <person name="Shaw L.P."/>
        </authorList>
    </citation>
    <scope>NUCLEOTIDE SEQUENCE [LARGE SCALE GENOMIC DNA]</scope>
    <source>
        <strain evidence="1 2">RHB30-C10</strain>
    </source>
</reference>